<feature type="binding site" evidence="7">
    <location>
        <position position="288"/>
    </location>
    <ligand>
        <name>glyoxylate</name>
        <dbReference type="ChEBI" id="CHEBI:36655"/>
    </ligand>
</feature>
<feature type="binding site" evidence="7">
    <location>
        <position position="264"/>
    </location>
    <ligand>
        <name>FMN</name>
        <dbReference type="ChEBI" id="CHEBI:58210"/>
    </ligand>
</feature>
<dbReference type="EMBL" id="PVTV01000001">
    <property type="protein sequence ID" value="PRZ01539.1"/>
    <property type="molecule type" value="Genomic_DNA"/>
</dbReference>
<sequence length="391" mass="42718">MPDQMKRPRILSEVLSLADFETLAQKRLPRPIFGYVAGACEDGQSLKANRDVFMDYEFTTRVLIDVSKRNTDVTLFGQTFAAPFGMAPMGITAMSAYRGDLVFAQAAQAANIPMIMSGSSLIPMEEIAQAAPSSWFQAYLPAKQDQIDALIDRVAAAGFKTLVITVDTPVAANRENNIRTGFSTPLRPSLRLAWDGVTHPRWLFGTFLKTIAKHGMPHFENSFATRGAPIMSKSVMRDFSTRGHLSWEHVKLIRSRWKGPMVIKGILNPADAALCRQYGMDGIIVSNHGGRQIDGAAAPLRVLPRILEQFKDGPVMMDSGIRRGSDAVKALALGASAVFIGRPFNYAAAVAGRAGVDHAIDIMQQEIARNMGMMGLTRIAELNPECLVSVH</sequence>
<feature type="binding site" evidence="7">
    <location>
        <begin position="341"/>
        <end position="342"/>
    </location>
    <ligand>
        <name>FMN</name>
        <dbReference type="ChEBI" id="CHEBI:58210"/>
    </ligand>
</feature>
<protein>
    <submittedName>
        <fullName evidence="9">L-lactate dehydrogenase (Cytochrome)</fullName>
    </submittedName>
</protein>
<dbReference type="SUPFAM" id="SSF51395">
    <property type="entry name" value="FMN-linked oxidoreductases"/>
    <property type="match status" value="1"/>
</dbReference>
<feature type="binding site" evidence="7">
    <location>
        <position position="117"/>
    </location>
    <ligand>
        <name>FMN</name>
        <dbReference type="ChEBI" id="CHEBI:58210"/>
    </ligand>
</feature>
<dbReference type="RefSeq" id="WP_259673307.1">
    <property type="nucleotide sequence ID" value="NZ_PVTV01000001.1"/>
</dbReference>
<evidence type="ECO:0000313" key="9">
    <source>
        <dbReference type="EMBL" id="PRZ01539.1"/>
    </source>
</evidence>
<evidence type="ECO:0000256" key="1">
    <source>
        <dbReference type="ARBA" id="ARBA00001917"/>
    </source>
</evidence>
<feature type="binding site" evidence="7">
    <location>
        <position position="35"/>
    </location>
    <ligand>
        <name>glyoxylate</name>
        <dbReference type="ChEBI" id="CHEBI:36655"/>
    </ligand>
</feature>
<dbReference type="InterPro" id="IPR037396">
    <property type="entry name" value="FMN_HAD"/>
</dbReference>
<feature type="binding site" evidence="7">
    <location>
        <position position="137"/>
    </location>
    <ligand>
        <name>FMN</name>
        <dbReference type="ChEBI" id="CHEBI:58210"/>
    </ligand>
</feature>
<evidence type="ECO:0000256" key="2">
    <source>
        <dbReference type="ARBA" id="ARBA00022630"/>
    </source>
</evidence>
<accession>A0A2T0XRH6</accession>
<feature type="binding site" evidence="7">
    <location>
        <position position="286"/>
    </location>
    <ligand>
        <name>FMN</name>
        <dbReference type="ChEBI" id="CHEBI:58210"/>
    </ligand>
</feature>
<evidence type="ECO:0000259" key="8">
    <source>
        <dbReference type="PROSITE" id="PS51349"/>
    </source>
</evidence>
<dbReference type="GO" id="GO:0016614">
    <property type="term" value="F:oxidoreductase activity, acting on CH-OH group of donors"/>
    <property type="evidence" value="ECO:0007669"/>
    <property type="project" value="UniProtKB-ARBA"/>
</dbReference>
<dbReference type="PROSITE" id="PS51349">
    <property type="entry name" value="FMN_HYDROXY_ACID_DH_2"/>
    <property type="match status" value="1"/>
</dbReference>
<keyword evidence="10" id="KW-1185">Reference proteome</keyword>
<feature type="binding site" evidence="7">
    <location>
        <position position="291"/>
    </location>
    <ligand>
        <name>glyoxylate</name>
        <dbReference type="ChEBI" id="CHEBI:36655"/>
    </ligand>
</feature>
<evidence type="ECO:0000256" key="6">
    <source>
        <dbReference type="PIRSR" id="PIRSR000138-1"/>
    </source>
</evidence>
<dbReference type="Gene3D" id="3.20.20.70">
    <property type="entry name" value="Aldolase class I"/>
    <property type="match status" value="1"/>
</dbReference>
<feature type="binding site" evidence="7">
    <location>
        <begin position="88"/>
        <end position="90"/>
    </location>
    <ligand>
        <name>FMN</name>
        <dbReference type="ChEBI" id="CHEBI:58210"/>
    </ligand>
</feature>
<dbReference type="Proteomes" id="UP000238308">
    <property type="component" value="Unassembled WGS sequence"/>
</dbReference>
<dbReference type="PANTHER" id="PTHR10578">
    <property type="entry name" value="S -2-HYDROXY-ACID OXIDASE-RELATED"/>
    <property type="match status" value="1"/>
</dbReference>
<evidence type="ECO:0000256" key="5">
    <source>
        <dbReference type="ARBA" id="ARBA00024042"/>
    </source>
</evidence>
<dbReference type="PANTHER" id="PTHR10578:SF107">
    <property type="entry name" value="2-HYDROXYACID OXIDASE 1"/>
    <property type="match status" value="1"/>
</dbReference>
<evidence type="ECO:0000256" key="7">
    <source>
        <dbReference type="PIRSR" id="PIRSR000138-2"/>
    </source>
</evidence>
<proteinExistence type="inferred from homology"/>
<comment type="similarity">
    <text evidence="5">Belongs to the FMN-dependent alpha-hydroxy acid dehydrogenase family.</text>
</comment>
<reference evidence="9 10" key="1">
    <citation type="submission" date="2018-03" db="EMBL/GenBank/DDBJ databases">
        <title>Genomic Encyclopedia of Type Strains, Phase III (KMG-III): the genomes of soil and plant-associated and newly described type strains.</title>
        <authorList>
            <person name="Whitman W."/>
        </authorList>
    </citation>
    <scope>NUCLEOTIDE SEQUENCE [LARGE SCALE GENOMIC DNA]</scope>
    <source>
        <strain evidence="9 10">MWH-P2sevCIIIb</strain>
    </source>
</reference>
<name>A0A2T0XRH6_9BURK</name>
<dbReference type="CDD" id="cd02809">
    <property type="entry name" value="alpha_hydroxyacid_oxid_FMN"/>
    <property type="match status" value="1"/>
</dbReference>
<feature type="binding site" evidence="7">
    <location>
        <position position="174"/>
    </location>
    <ligand>
        <name>glyoxylate</name>
        <dbReference type="ChEBI" id="CHEBI:36655"/>
    </ligand>
</feature>
<dbReference type="Pfam" id="PF01070">
    <property type="entry name" value="FMN_dh"/>
    <property type="match status" value="1"/>
</dbReference>
<dbReference type="FunFam" id="3.20.20.70:FF:000029">
    <property type="entry name" value="L-lactate dehydrogenase"/>
    <property type="match status" value="1"/>
</dbReference>
<dbReference type="GO" id="GO:0010181">
    <property type="term" value="F:FMN binding"/>
    <property type="evidence" value="ECO:0007669"/>
    <property type="project" value="InterPro"/>
</dbReference>
<comment type="cofactor">
    <cofactor evidence="1">
        <name>FMN</name>
        <dbReference type="ChEBI" id="CHEBI:58210"/>
    </cofactor>
</comment>
<dbReference type="InterPro" id="IPR013785">
    <property type="entry name" value="Aldolase_TIM"/>
</dbReference>
<dbReference type="InterPro" id="IPR000262">
    <property type="entry name" value="FMN-dep_DH"/>
</dbReference>
<dbReference type="InterPro" id="IPR012133">
    <property type="entry name" value="Alpha-hydoxy_acid_DH_FMN"/>
</dbReference>
<keyword evidence="4" id="KW-0560">Oxidoreductase</keyword>
<evidence type="ECO:0000256" key="3">
    <source>
        <dbReference type="ARBA" id="ARBA00022643"/>
    </source>
</evidence>
<dbReference type="PIRSF" id="PIRSF000138">
    <property type="entry name" value="Al-hdrx_acd_dh"/>
    <property type="match status" value="1"/>
</dbReference>
<gene>
    <name evidence="9" type="ORF">BCM14_0049</name>
</gene>
<feature type="binding site" evidence="7">
    <location>
        <begin position="318"/>
        <end position="322"/>
    </location>
    <ligand>
        <name>FMN</name>
        <dbReference type="ChEBI" id="CHEBI:58210"/>
    </ligand>
</feature>
<feature type="binding site" evidence="7">
    <location>
        <position position="139"/>
    </location>
    <ligand>
        <name>glyoxylate</name>
        <dbReference type="ChEBI" id="CHEBI:36655"/>
    </ligand>
</feature>
<dbReference type="PROSITE" id="PS00557">
    <property type="entry name" value="FMN_HYDROXY_ACID_DH_1"/>
    <property type="match status" value="1"/>
</dbReference>
<feature type="active site" description="Proton acceptor" evidence="6">
    <location>
        <position position="288"/>
    </location>
</feature>
<keyword evidence="2 7" id="KW-0285">Flavoprotein</keyword>
<feature type="binding site" evidence="7">
    <location>
        <position position="165"/>
    </location>
    <ligand>
        <name>FMN</name>
        <dbReference type="ChEBI" id="CHEBI:58210"/>
    </ligand>
</feature>
<evidence type="ECO:0000313" key="10">
    <source>
        <dbReference type="Proteomes" id="UP000238308"/>
    </source>
</evidence>
<comment type="caution">
    <text evidence="9">The sequence shown here is derived from an EMBL/GenBank/DDBJ whole genome shotgun (WGS) entry which is preliminary data.</text>
</comment>
<feature type="domain" description="FMN hydroxy acid dehydrogenase" evidence="8">
    <location>
        <begin position="9"/>
        <end position="391"/>
    </location>
</feature>
<organism evidence="9 10">
    <name type="scientific">Jezberella montanilacus</name>
    <dbReference type="NCBI Taxonomy" id="323426"/>
    <lineage>
        <taxon>Bacteria</taxon>
        <taxon>Pseudomonadati</taxon>
        <taxon>Pseudomonadota</taxon>
        <taxon>Betaproteobacteria</taxon>
        <taxon>Burkholderiales</taxon>
        <taxon>Alcaligenaceae</taxon>
        <taxon>Jezberella</taxon>
    </lineage>
</organism>
<dbReference type="AlphaFoldDB" id="A0A2T0XRH6"/>
<dbReference type="InterPro" id="IPR008259">
    <property type="entry name" value="FMN_hydac_DH_AS"/>
</dbReference>
<evidence type="ECO:0000256" key="4">
    <source>
        <dbReference type="ARBA" id="ARBA00023002"/>
    </source>
</evidence>
<keyword evidence="3 7" id="KW-0288">FMN</keyword>